<evidence type="ECO:0000256" key="8">
    <source>
        <dbReference type="ARBA" id="ARBA00022694"/>
    </source>
</evidence>
<dbReference type="PANTHER" id="PTHR30544">
    <property type="entry name" value="23S RRNA METHYLTRANSFERASE"/>
    <property type="match status" value="1"/>
</dbReference>
<evidence type="ECO:0000256" key="1">
    <source>
        <dbReference type="ARBA" id="ARBA00004496"/>
    </source>
</evidence>
<evidence type="ECO:0000313" key="15">
    <source>
        <dbReference type="Proteomes" id="UP001596002"/>
    </source>
</evidence>
<keyword evidence="10 12" id="KW-0408">Iron</keyword>
<evidence type="ECO:0000313" key="14">
    <source>
        <dbReference type="EMBL" id="MFC4766066.1"/>
    </source>
</evidence>
<dbReference type="RefSeq" id="WP_380023740.1">
    <property type="nucleotide sequence ID" value="NZ_JBHSHC010000011.1"/>
</dbReference>
<dbReference type="InterPro" id="IPR013785">
    <property type="entry name" value="Aldolase_TIM"/>
</dbReference>
<dbReference type="InterPro" id="IPR058240">
    <property type="entry name" value="rSAM_sf"/>
</dbReference>
<name>A0ABV9PUY7_9BACL</name>
<evidence type="ECO:0000256" key="12">
    <source>
        <dbReference type="HAMAP-Rule" id="MF_01849"/>
    </source>
</evidence>
<dbReference type="EMBL" id="JBHSHC010000011">
    <property type="protein sequence ID" value="MFC4766066.1"/>
    <property type="molecule type" value="Genomic_DNA"/>
</dbReference>
<feature type="binding site" evidence="12">
    <location>
        <position position="141"/>
    </location>
    <ligand>
        <name>[4Fe-4S] cluster</name>
        <dbReference type="ChEBI" id="CHEBI:49883"/>
        <note>4Fe-4S-S-AdoMet</note>
    </ligand>
</feature>
<keyword evidence="12" id="KW-1015">Disulfide bond</keyword>
<keyword evidence="9 12" id="KW-0479">Metal-binding</keyword>
<dbReference type="GO" id="GO:0008168">
    <property type="term" value="F:methyltransferase activity"/>
    <property type="evidence" value="ECO:0007669"/>
    <property type="project" value="UniProtKB-KW"/>
</dbReference>
<dbReference type="InterPro" id="IPR040072">
    <property type="entry name" value="Methyltransferase_A"/>
</dbReference>
<evidence type="ECO:0000256" key="6">
    <source>
        <dbReference type="ARBA" id="ARBA00022679"/>
    </source>
</evidence>
<comment type="miscellaneous">
    <text evidence="12">Reaction proceeds by a ping-pong mechanism involving intermediate methylation of a conserved cysteine residue.</text>
</comment>
<reference evidence="15" key="1">
    <citation type="journal article" date="2019" name="Int. J. Syst. Evol. Microbiol.">
        <title>The Global Catalogue of Microorganisms (GCM) 10K type strain sequencing project: providing services to taxonomists for standard genome sequencing and annotation.</title>
        <authorList>
            <consortium name="The Broad Institute Genomics Platform"/>
            <consortium name="The Broad Institute Genome Sequencing Center for Infectious Disease"/>
            <person name="Wu L."/>
            <person name="Ma J."/>
        </authorList>
    </citation>
    <scope>NUCLEOTIDE SEQUENCE [LARGE SCALE GENOMIC DNA]</scope>
    <source>
        <strain evidence="15">WYCCWR 12678</strain>
    </source>
</reference>
<feature type="active site" description="S-methylcysteine intermediate" evidence="12">
    <location>
        <position position="358"/>
    </location>
</feature>
<comment type="caution">
    <text evidence="12">Lacks conserved residue(s) required for the propagation of feature annotation.</text>
</comment>
<evidence type="ECO:0000256" key="2">
    <source>
        <dbReference type="ARBA" id="ARBA00022485"/>
    </source>
</evidence>
<comment type="catalytic activity">
    <reaction evidence="12">
        <text>adenosine(2503) in 23S rRNA + 2 reduced [2Fe-2S]-[ferredoxin] + 2 S-adenosyl-L-methionine = 2-methyladenosine(2503) in 23S rRNA + 5'-deoxyadenosine + L-methionine + 2 oxidized [2Fe-2S]-[ferredoxin] + S-adenosyl-L-homocysteine</text>
        <dbReference type="Rhea" id="RHEA:42916"/>
        <dbReference type="Rhea" id="RHEA-COMP:10000"/>
        <dbReference type="Rhea" id="RHEA-COMP:10001"/>
        <dbReference type="Rhea" id="RHEA-COMP:10152"/>
        <dbReference type="Rhea" id="RHEA-COMP:10282"/>
        <dbReference type="ChEBI" id="CHEBI:17319"/>
        <dbReference type="ChEBI" id="CHEBI:33737"/>
        <dbReference type="ChEBI" id="CHEBI:33738"/>
        <dbReference type="ChEBI" id="CHEBI:57844"/>
        <dbReference type="ChEBI" id="CHEBI:57856"/>
        <dbReference type="ChEBI" id="CHEBI:59789"/>
        <dbReference type="ChEBI" id="CHEBI:74411"/>
        <dbReference type="ChEBI" id="CHEBI:74497"/>
        <dbReference type="EC" id="2.1.1.192"/>
    </reaction>
</comment>
<dbReference type="SUPFAM" id="SSF102114">
    <property type="entry name" value="Radical SAM enzymes"/>
    <property type="match status" value="1"/>
</dbReference>
<comment type="function">
    <text evidence="12">Specifically methylates position 2 of adenine 2503 in 23S rRNA and position 2 of adenine 37 in tRNAs.</text>
</comment>
<protein>
    <recommendedName>
        <fullName evidence="12">Probable dual-specificity RNA methyltransferase RlmN</fullName>
        <ecNumber evidence="12">2.1.1.192</ecNumber>
    </recommendedName>
    <alternativeName>
        <fullName evidence="12">23S rRNA (adenine(2503)-C(2))-methyltransferase</fullName>
    </alternativeName>
    <alternativeName>
        <fullName evidence="12">23S rRNA m2A2503 methyltransferase</fullName>
    </alternativeName>
    <alternativeName>
        <fullName evidence="12">Ribosomal RNA large subunit methyltransferase N</fullName>
    </alternativeName>
    <alternativeName>
        <fullName evidence="12">tRNA (adenine(37)-C(2))-methyltransferase</fullName>
    </alternativeName>
    <alternativeName>
        <fullName evidence="12">tRNA m2A37 methyltransferase</fullName>
    </alternativeName>
</protein>
<dbReference type="Gene3D" id="3.20.20.70">
    <property type="entry name" value="Aldolase class I"/>
    <property type="match status" value="1"/>
</dbReference>
<keyword evidence="6 12" id="KW-0808">Transferase</keyword>
<evidence type="ECO:0000256" key="5">
    <source>
        <dbReference type="ARBA" id="ARBA00022603"/>
    </source>
</evidence>
<keyword evidence="11 12" id="KW-0411">Iron-sulfur</keyword>
<proteinExistence type="inferred from homology"/>
<dbReference type="Gene3D" id="1.10.150.530">
    <property type="match status" value="1"/>
</dbReference>
<keyword evidence="5 12" id="KW-0489">Methyltransferase</keyword>
<comment type="cofactor">
    <cofactor evidence="12">
        <name>[4Fe-4S] cluster</name>
        <dbReference type="ChEBI" id="CHEBI:49883"/>
    </cofactor>
    <text evidence="12">Binds 1 [4Fe-4S] cluster. The cluster is coordinated with 3 cysteines and an exchangeable S-adenosyl-L-methionine.</text>
</comment>
<evidence type="ECO:0000256" key="4">
    <source>
        <dbReference type="ARBA" id="ARBA00022552"/>
    </source>
</evidence>
<feature type="binding site" evidence="12">
    <location>
        <begin position="239"/>
        <end position="241"/>
    </location>
    <ligand>
        <name>S-adenosyl-L-methionine</name>
        <dbReference type="ChEBI" id="CHEBI:59789"/>
    </ligand>
</feature>
<organism evidence="14 15">
    <name type="scientific">Effusibacillus consociatus</name>
    <dbReference type="NCBI Taxonomy" id="1117041"/>
    <lineage>
        <taxon>Bacteria</taxon>
        <taxon>Bacillati</taxon>
        <taxon>Bacillota</taxon>
        <taxon>Bacilli</taxon>
        <taxon>Bacillales</taxon>
        <taxon>Alicyclobacillaceae</taxon>
        <taxon>Effusibacillus</taxon>
    </lineage>
</organism>
<comment type="subcellular location">
    <subcellularLocation>
        <location evidence="1 12">Cytoplasm</location>
    </subcellularLocation>
</comment>
<dbReference type="Proteomes" id="UP001596002">
    <property type="component" value="Unassembled WGS sequence"/>
</dbReference>
<evidence type="ECO:0000256" key="9">
    <source>
        <dbReference type="ARBA" id="ARBA00022723"/>
    </source>
</evidence>
<dbReference type="Pfam" id="PF21016">
    <property type="entry name" value="RlmN_N"/>
    <property type="match status" value="1"/>
</dbReference>
<evidence type="ECO:0000259" key="13">
    <source>
        <dbReference type="PROSITE" id="PS51918"/>
    </source>
</evidence>
<keyword evidence="8 12" id="KW-0819">tRNA processing</keyword>
<dbReference type="InterPro" id="IPR048641">
    <property type="entry name" value="RlmN_N"/>
</dbReference>
<dbReference type="SFLD" id="SFLDS00029">
    <property type="entry name" value="Radical_SAM"/>
    <property type="match status" value="1"/>
</dbReference>
<dbReference type="HAMAP" id="MF_01849">
    <property type="entry name" value="RNA_methyltr_RlmN"/>
    <property type="match status" value="1"/>
</dbReference>
<evidence type="ECO:0000256" key="11">
    <source>
        <dbReference type="ARBA" id="ARBA00023014"/>
    </source>
</evidence>
<dbReference type="SFLD" id="SFLDF00275">
    <property type="entry name" value="adenosine_C2_methyltransferase"/>
    <property type="match status" value="1"/>
</dbReference>
<dbReference type="InterPro" id="IPR027492">
    <property type="entry name" value="RNA_MTrfase_RlmN"/>
</dbReference>
<dbReference type="PIRSF" id="PIRSF006004">
    <property type="entry name" value="CHP00048"/>
    <property type="match status" value="1"/>
</dbReference>
<gene>
    <name evidence="12 14" type="primary">rlmN</name>
    <name evidence="14" type="ORF">ACFO8Q_01435</name>
</gene>
<feature type="binding site" evidence="12">
    <location>
        <position position="315"/>
    </location>
    <ligand>
        <name>S-adenosyl-L-methionine</name>
        <dbReference type="ChEBI" id="CHEBI:59789"/>
    </ligand>
</feature>
<keyword evidence="2 12" id="KW-0004">4Fe-4S</keyword>
<evidence type="ECO:0000256" key="3">
    <source>
        <dbReference type="ARBA" id="ARBA00022490"/>
    </source>
</evidence>
<comment type="similarity">
    <text evidence="12">Belongs to the radical SAM superfamily. RlmN family.</text>
</comment>
<comment type="caution">
    <text evidence="14">The sequence shown here is derived from an EMBL/GenBank/DDBJ whole genome shotgun (WGS) entry which is preliminary data.</text>
</comment>
<dbReference type="InterPro" id="IPR004383">
    <property type="entry name" value="rRNA_lsu_MTrfase_RlmN/Cfr"/>
</dbReference>
<feature type="binding site" evidence="12">
    <location>
        <position position="134"/>
    </location>
    <ligand>
        <name>[4Fe-4S] cluster</name>
        <dbReference type="ChEBI" id="CHEBI:49883"/>
        <note>4Fe-4S-S-AdoMet</note>
    </ligand>
</feature>
<dbReference type="GO" id="GO:0032259">
    <property type="term" value="P:methylation"/>
    <property type="evidence" value="ECO:0007669"/>
    <property type="project" value="UniProtKB-KW"/>
</dbReference>
<dbReference type="NCBIfam" id="TIGR00048">
    <property type="entry name" value="rRNA_mod_RlmN"/>
    <property type="match status" value="1"/>
</dbReference>
<evidence type="ECO:0000256" key="7">
    <source>
        <dbReference type="ARBA" id="ARBA00022691"/>
    </source>
</evidence>
<dbReference type="PROSITE" id="PS51918">
    <property type="entry name" value="RADICAL_SAM"/>
    <property type="match status" value="1"/>
</dbReference>
<sequence length="368" mass="41782">MQIEKNECNREVNTLETLIELTEKKTELYGLRPDEMEQWMAKLGQPKFRAKQVYNWLYKKRATSIDEMTDLPAAFREVLKEKAVLGTMKEVTRQTSRDGTIKILLELHDGSTVETVLMRHNYGNSVCVSSQVGCRMGCTFCASTLGGLIRNLSAGEIVEQIMFFQRLLDAEEQRVSSVVLMGSGEPLENYDAAMKFIDIITAPESINIGARHITVSTSGLVPAIRRLADEKRQITLAISLHSPFDELRSSMMPVNRAWNIEQLMDACRYYWNQTGRRLSFEYALIGGVNDDLRHARALADLLRGVQCHVNLIPVNYVPERNYQRTPKEQIRAFVDELNRLGINATIRREMGHDIAAACGQLRAEQGRI</sequence>
<accession>A0ABV9PUY7</accession>
<comment type="catalytic activity">
    <reaction evidence="12">
        <text>adenosine(37) in tRNA + 2 reduced [2Fe-2S]-[ferredoxin] + 2 S-adenosyl-L-methionine = 2-methyladenosine(37) in tRNA + 5'-deoxyadenosine + L-methionine + 2 oxidized [2Fe-2S]-[ferredoxin] + S-adenosyl-L-homocysteine</text>
        <dbReference type="Rhea" id="RHEA:43332"/>
        <dbReference type="Rhea" id="RHEA-COMP:10000"/>
        <dbReference type="Rhea" id="RHEA-COMP:10001"/>
        <dbReference type="Rhea" id="RHEA-COMP:10162"/>
        <dbReference type="Rhea" id="RHEA-COMP:10485"/>
        <dbReference type="ChEBI" id="CHEBI:17319"/>
        <dbReference type="ChEBI" id="CHEBI:33737"/>
        <dbReference type="ChEBI" id="CHEBI:33738"/>
        <dbReference type="ChEBI" id="CHEBI:57844"/>
        <dbReference type="ChEBI" id="CHEBI:57856"/>
        <dbReference type="ChEBI" id="CHEBI:59789"/>
        <dbReference type="ChEBI" id="CHEBI:74411"/>
        <dbReference type="ChEBI" id="CHEBI:74497"/>
        <dbReference type="EC" id="2.1.1.192"/>
    </reaction>
</comment>
<dbReference type="InterPro" id="IPR007197">
    <property type="entry name" value="rSAM"/>
</dbReference>
<evidence type="ECO:0000256" key="10">
    <source>
        <dbReference type="ARBA" id="ARBA00023004"/>
    </source>
</evidence>
<feature type="domain" description="Radical SAM core" evidence="13">
    <location>
        <begin position="120"/>
        <end position="353"/>
    </location>
</feature>
<feature type="binding site" evidence="12">
    <location>
        <begin position="184"/>
        <end position="185"/>
    </location>
    <ligand>
        <name>S-adenosyl-L-methionine</name>
        <dbReference type="ChEBI" id="CHEBI:59789"/>
    </ligand>
</feature>
<feature type="binding site" evidence="12">
    <location>
        <position position="216"/>
    </location>
    <ligand>
        <name>S-adenosyl-L-methionine</name>
        <dbReference type="ChEBI" id="CHEBI:59789"/>
    </ligand>
</feature>
<feature type="active site" description="Proton acceptor" evidence="12">
    <location>
        <position position="114"/>
    </location>
</feature>
<dbReference type="CDD" id="cd01335">
    <property type="entry name" value="Radical_SAM"/>
    <property type="match status" value="1"/>
</dbReference>
<dbReference type="SFLD" id="SFLDG01062">
    <property type="entry name" value="methyltransferase_(Class_A)"/>
    <property type="match status" value="1"/>
</dbReference>
<dbReference type="EC" id="2.1.1.192" evidence="12"/>
<dbReference type="PANTHER" id="PTHR30544:SF5">
    <property type="entry name" value="RADICAL SAM CORE DOMAIN-CONTAINING PROTEIN"/>
    <property type="match status" value="1"/>
</dbReference>
<keyword evidence="15" id="KW-1185">Reference proteome</keyword>
<keyword evidence="3 12" id="KW-0963">Cytoplasm</keyword>
<keyword evidence="7 12" id="KW-0949">S-adenosyl-L-methionine</keyword>
<dbReference type="Pfam" id="PF04055">
    <property type="entry name" value="Radical_SAM"/>
    <property type="match status" value="1"/>
</dbReference>
<feature type="binding site" evidence="12">
    <location>
        <position position="138"/>
    </location>
    <ligand>
        <name>[4Fe-4S] cluster</name>
        <dbReference type="ChEBI" id="CHEBI:49883"/>
        <note>4Fe-4S-S-AdoMet</note>
    </ligand>
</feature>
<keyword evidence="4 12" id="KW-0698">rRNA processing</keyword>